<gene>
    <name evidence="1" type="ORF">JZX89_00390</name>
</gene>
<reference evidence="1 2" key="1">
    <citation type="submission" date="2021-03" db="EMBL/GenBank/DDBJ databases">
        <title>Whole genome sequence of Agrobacterium sp. strain Rnr.</title>
        <authorList>
            <person name="Mafakheri H."/>
            <person name="Taghavi S.M."/>
            <person name="Nemanja K."/>
            <person name="Osdaghi E."/>
        </authorList>
    </citation>
    <scope>NUCLEOTIDE SEQUENCE [LARGE SCALE GENOMIC DNA]</scope>
    <source>
        <strain evidence="1 2">Rnr</strain>
    </source>
</reference>
<dbReference type="Proteomes" id="UP000664699">
    <property type="component" value="Unassembled WGS sequence"/>
</dbReference>
<evidence type="ECO:0000313" key="1">
    <source>
        <dbReference type="EMBL" id="MBO0129196.1"/>
    </source>
</evidence>
<protein>
    <submittedName>
        <fullName evidence="1">Uncharacterized protein</fullName>
    </submittedName>
</protein>
<keyword evidence="2" id="KW-1185">Reference proteome</keyword>
<name>A0ABS3EB63_9HYPH</name>
<comment type="caution">
    <text evidence="1">The sequence shown here is derived from an EMBL/GenBank/DDBJ whole genome shotgun (WGS) entry which is preliminary data.</text>
</comment>
<dbReference type="EMBL" id="JAFLNA010000001">
    <property type="protein sequence ID" value="MBO0129196.1"/>
    <property type="molecule type" value="Genomic_DNA"/>
</dbReference>
<dbReference type="RefSeq" id="WP_207132765.1">
    <property type="nucleotide sequence ID" value="NZ_JAFLNA010000001.1"/>
</dbReference>
<organism evidence="1 2">
    <name type="scientific">Agrobacterium burrii</name>
    <dbReference type="NCBI Taxonomy" id="2815339"/>
    <lineage>
        <taxon>Bacteria</taxon>
        <taxon>Pseudomonadati</taxon>
        <taxon>Pseudomonadota</taxon>
        <taxon>Alphaproteobacteria</taxon>
        <taxon>Hyphomicrobiales</taxon>
        <taxon>Rhizobiaceae</taxon>
        <taxon>Rhizobium/Agrobacterium group</taxon>
        <taxon>Agrobacterium</taxon>
        <taxon>Agrobacterium tumefaciens complex</taxon>
    </lineage>
</organism>
<accession>A0ABS3EB63</accession>
<sequence length="105" mass="11849">MPKGLISELEKAASDVPNLTSHQMRTLLNRTIDMVQRLHEEVPGEPINRDLISYLHTASSETGELSEDEKVNVLLDAAEGIRMLLSNRPTSFGEMRQTSERNCER</sequence>
<evidence type="ECO:0000313" key="2">
    <source>
        <dbReference type="Proteomes" id="UP000664699"/>
    </source>
</evidence>
<proteinExistence type="predicted"/>